<dbReference type="InterPro" id="IPR057307">
    <property type="entry name" value="PEP5_VPS11_N"/>
</dbReference>
<dbReference type="GO" id="GO:0030897">
    <property type="term" value="C:HOPS complex"/>
    <property type="evidence" value="ECO:0007669"/>
    <property type="project" value="TreeGrafter"/>
</dbReference>
<dbReference type="InterPro" id="IPR036322">
    <property type="entry name" value="WD40_repeat_dom_sf"/>
</dbReference>
<keyword evidence="2" id="KW-0813">Transport</keyword>
<dbReference type="CDD" id="cd16688">
    <property type="entry name" value="RING-H2_Vps11"/>
    <property type="match status" value="1"/>
</dbReference>
<reference evidence="15" key="1">
    <citation type="submission" date="2021-01" db="EMBL/GenBank/DDBJ databases">
        <authorList>
            <person name="Corre E."/>
            <person name="Pelletier E."/>
            <person name="Niang G."/>
            <person name="Scheremetjew M."/>
            <person name="Finn R."/>
            <person name="Kale V."/>
            <person name="Holt S."/>
            <person name="Cochrane G."/>
            <person name="Meng A."/>
            <person name="Brown T."/>
            <person name="Cohen L."/>
        </authorList>
    </citation>
    <scope>NUCLEOTIDE SEQUENCE</scope>
    <source>
        <strain evidence="15">WS</strain>
    </source>
</reference>
<evidence type="ECO:0000256" key="4">
    <source>
        <dbReference type="ARBA" id="ARBA00022771"/>
    </source>
</evidence>
<dbReference type="PANTHER" id="PTHR23323:SF24">
    <property type="entry name" value="VACUOLAR PROTEIN SORTING-ASSOCIATED PROTEIN 11 HOMOLOG"/>
    <property type="match status" value="1"/>
</dbReference>
<feature type="domain" description="RING-type" evidence="14">
    <location>
        <begin position="965"/>
        <end position="1000"/>
    </location>
</feature>
<dbReference type="AlphaFoldDB" id="A0A7S1KMP3"/>
<comment type="similarity">
    <text evidence="1 9">Belongs to the VPS11 family.</text>
</comment>
<keyword evidence="5" id="KW-0862">Zinc</keyword>
<dbReference type="InterPro" id="IPR001841">
    <property type="entry name" value="Znf_RING"/>
</dbReference>
<protein>
    <recommendedName>
        <fullName evidence="9">Vacuolar protein sorting-associated protein 11 homolog</fullName>
    </recommendedName>
</protein>
<dbReference type="InterPro" id="IPR016024">
    <property type="entry name" value="ARM-type_fold"/>
</dbReference>
<evidence type="ECO:0000313" key="15">
    <source>
        <dbReference type="EMBL" id="CAD9079002.1"/>
    </source>
</evidence>
<dbReference type="EMBL" id="HBGD01002696">
    <property type="protein sequence ID" value="CAD9079002.1"/>
    <property type="molecule type" value="Transcribed_RNA"/>
</dbReference>
<evidence type="ECO:0000256" key="12">
    <source>
        <dbReference type="SAM" id="Coils"/>
    </source>
</evidence>
<dbReference type="GO" id="GO:0048284">
    <property type="term" value="P:organelle fusion"/>
    <property type="evidence" value="ECO:0007669"/>
    <property type="project" value="TreeGrafter"/>
</dbReference>
<dbReference type="GO" id="GO:0008270">
    <property type="term" value="F:zinc ion binding"/>
    <property type="evidence" value="ECO:0007669"/>
    <property type="project" value="UniProtKB-KW"/>
</dbReference>
<feature type="compositionally biased region" description="Polar residues" evidence="13">
    <location>
        <begin position="233"/>
        <end position="249"/>
    </location>
</feature>
<keyword evidence="3" id="KW-0479">Metal-binding</keyword>
<dbReference type="GO" id="GO:0006886">
    <property type="term" value="P:intracellular protein transport"/>
    <property type="evidence" value="ECO:0007669"/>
    <property type="project" value="UniProtKB-UniRule"/>
</dbReference>
<evidence type="ECO:0000256" key="2">
    <source>
        <dbReference type="ARBA" id="ARBA00022448"/>
    </source>
</evidence>
<dbReference type="PANTHER" id="PTHR23323">
    <property type="entry name" value="VACUOLAR PROTEIN SORTING-ASSOCIATED PROTEIN"/>
    <property type="match status" value="1"/>
</dbReference>
<gene>
    <name evidence="15" type="ORF">PCOS0759_LOCUS2234</name>
</gene>
<evidence type="ECO:0000256" key="9">
    <source>
        <dbReference type="PIRNR" id="PIRNR007860"/>
    </source>
</evidence>
<feature type="coiled-coil region" evidence="12">
    <location>
        <begin position="922"/>
        <end position="956"/>
    </location>
</feature>
<dbReference type="InterPro" id="IPR016528">
    <property type="entry name" value="VPS11"/>
</dbReference>
<sequence>MSWGWQKFSLFNKNVITDPRLSSIISNTDISCTSPSSAGHILFGATDGAVHLIDMSLTHVVTQAFRRRVNHVLGLSLDKFICVGDDEPRSHDTIRLFQHQAKPDQHGQHWTLFKEWKLSVLNVQDAIVTTLANTKDNSQVAFGLGNGMIVLLQGDVQKGKGSLRLLPGLDNGEPITGLGFAPYEDRGQCLFCVTPNAIFRYIAKGKEVGQMYILGQRKDPSLASLLNSDEGGIQTQDGTTASHTQSSTIQSHEDVGAGVGCSAITENGNLVIATNTGFHYWHPDGRGRCFPFVGYDGKKVMIHSFKQYLVVVSSNFVKQSMQQIITIYDFESNPKYIAFKYGSDALQYGYIFDEWNTIFLIAKERKSVPGSSGTAEYSTTMIMLEEKDTKTKIESLTMKNQYKNAIRLVRDDPQLTAEIYKSYGDHLYDKKDYDNAIEQYLHTIHFLEPSYVIRKFLDAQRITNLTKYLEVLHEQHVASSAHTTLLLNCYTKLEDGVNKTSKLDQFTNSTSEFHYDIDTAIRVCRQAGYLRHALELATKHHQDDWFIKILIEDCKHEKGNTNFKRALKHIESLHFEKAECFLQKYAKILLTKIPKQATNVLIRLCTNWFPIRNSEKNRRLDGNIEKMKQRAHRKAEAHTRTKSEEKYHFELFGVKFGKDSAGNNQTPGATASPQGDTHDNDEFHTTKKSKADLFIQCFSGSLDSSFWMMVFLEHVIIRNPKQPPQSQIIYNTLIELYLENKDNVDRDTPTLVKYAYENDEQDELLLQETDEDNYDIMHADDVFQSLSYRKKLLEILQDPESNYDQQHVLVLVEENNFKEGVLIMYEQRLHLHYDIIQHYMDEGAAEKIIESCIKYGDNDPNIWIQVLTYFSNSEQDYDEEIKIILNHIEKNNTLPPLLVVQILSKSRKTKIKTIKSYLSNRLQQEQRLIQNDMAEIKEFQMETDKMRTELHQLQTEAKIFQLTACSLCGRSLELPAVHFMCGHSYHQTCLPDSDECYQCSKQNSDFLKRKRSYEESANNHEAFFKQLSKRAKDGFDIVSELGFGRGVFGGIP</sequence>
<proteinExistence type="inferred from homology"/>
<dbReference type="PROSITE" id="PS50236">
    <property type="entry name" value="CHCR"/>
    <property type="match status" value="2"/>
</dbReference>
<evidence type="ECO:0000256" key="13">
    <source>
        <dbReference type="SAM" id="MobiDB-lite"/>
    </source>
</evidence>
<evidence type="ECO:0000256" key="1">
    <source>
        <dbReference type="ARBA" id="ARBA00007070"/>
    </source>
</evidence>
<feature type="region of interest" description="Disordered" evidence="13">
    <location>
        <begin position="225"/>
        <end position="249"/>
    </location>
</feature>
<evidence type="ECO:0000259" key="14">
    <source>
        <dbReference type="PROSITE" id="PS50089"/>
    </source>
</evidence>
<evidence type="ECO:0000256" key="8">
    <source>
        <dbReference type="ARBA" id="ARBA00029433"/>
    </source>
</evidence>
<dbReference type="SUPFAM" id="SSF50978">
    <property type="entry name" value="WD40 repeat-like"/>
    <property type="match status" value="1"/>
</dbReference>
<organism evidence="15">
    <name type="scientific">Percolomonas cosmopolitus</name>
    <dbReference type="NCBI Taxonomy" id="63605"/>
    <lineage>
        <taxon>Eukaryota</taxon>
        <taxon>Discoba</taxon>
        <taxon>Heterolobosea</taxon>
        <taxon>Tetramitia</taxon>
        <taxon>Eutetramitia</taxon>
        <taxon>Percolomonadidae</taxon>
        <taxon>Percolomonas</taxon>
    </lineage>
</organism>
<dbReference type="InterPro" id="IPR024763">
    <property type="entry name" value="VPS11_C"/>
</dbReference>
<dbReference type="GO" id="GO:0005768">
    <property type="term" value="C:endosome"/>
    <property type="evidence" value="ECO:0007669"/>
    <property type="project" value="TreeGrafter"/>
</dbReference>
<dbReference type="PROSITE" id="PS50089">
    <property type="entry name" value="ZF_RING_2"/>
    <property type="match status" value="1"/>
</dbReference>
<dbReference type="InterPro" id="IPR000547">
    <property type="entry name" value="Clathrin_H-chain/VPS_repeat"/>
</dbReference>
<evidence type="ECO:0000256" key="11">
    <source>
        <dbReference type="PROSITE-ProRule" id="PRU01006"/>
    </source>
</evidence>
<dbReference type="Pfam" id="PF12451">
    <property type="entry name" value="VPS11_C"/>
    <property type="match status" value="1"/>
</dbReference>
<accession>A0A7S1KMP3</accession>
<dbReference type="InterPro" id="IPR057308">
    <property type="entry name" value="CHCR_PEP5_VPS11"/>
</dbReference>
<dbReference type="GO" id="GO:0006904">
    <property type="term" value="P:vesicle docking involved in exocytosis"/>
    <property type="evidence" value="ECO:0007669"/>
    <property type="project" value="TreeGrafter"/>
</dbReference>
<dbReference type="SUPFAM" id="SSF48371">
    <property type="entry name" value="ARM repeat"/>
    <property type="match status" value="1"/>
</dbReference>
<dbReference type="GO" id="GO:0007032">
    <property type="term" value="P:endosome organization"/>
    <property type="evidence" value="ECO:0007669"/>
    <property type="project" value="TreeGrafter"/>
</dbReference>
<evidence type="ECO:0000256" key="3">
    <source>
        <dbReference type="ARBA" id="ARBA00022723"/>
    </source>
</evidence>
<evidence type="ECO:0000256" key="6">
    <source>
        <dbReference type="ARBA" id="ARBA00022927"/>
    </source>
</evidence>
<dbReference type="Pfam" id="PF23341">
    <property type="entry name" value="PEP5_VPS11_N"/>
    <property type="match status" value="2"/>
</dbReference>
<dbReference type="PIRSF" id="PIRSF007860">
    <property type="entry name" value="VPS11"/>
    <property type="match status" value="1"/>
</dbReference>
<comment type="subcellular location">
    <subcellularLocation>
        <location evidence="8">Endomembrane system</location>
        <topology evidence="8">Peripheral membrane protein</topology>
        <orientation evidence="8">Cytoplasmic side</orientation>
    </subcellularLocation>
</comment>
<evidence type="ECO:0000256" key="7">
    <source>
        <dbReference type="ARBA" id="ARBA00023136"/>
    </source>
</evidence>
<keyword evidence="4 10" id="KW-0863">Zinc-finger</keyword>
<feature type="repeat" description="CHCR" evidence="11">
    <location>
        <begin position="440"/>
        <end position="598"/>
    </location>
</feature>
<keyword evidence="12" id="KW-0175">Coiled coil</keyword>
<name>A0A7S1KMP3_9EUKA</name>
<feature type="repeat" description="CHCR" evidence="11">
    <location>
        <begin position="682"/>
        <end position="879"/>
    </location>
</feature>
<keyword evidence="6" id="KW-0653">Protein transport</keyword>
<evidence type="ECO:0000256" key="5">
    <source>
        <dbReference type="ARBA" id="ARBA00022833"/>
    </source>
</evidence>
<dbReference type="GO" id="GO:0007033">
    <property type="term" value="P:vacuole organization"/>
    <property type="evidence" value="ECO:0007669"/>
    <property type="project" value="TreeGrafter"/>
</dbReference>
<keyword evidence="7 9" id="KW-0472">Membrane</keyword>
<feature type="region of interest" description="Disordered" evidence="13">
    <location>
        <begin position="659"/>
        <end position="683"/>
    </location>
</feature>
<feature type="compositionally biased region" description="Polar residues" evidence="13">
    <location>
        <begin position="661"/>
        <end position="675"/>
    </location>
</feature>
<dbReference type="GO" id="GO:0030674">
    <property type="term" value="F:protein-macromolecule adaptor activity"/>
    <property type="evidence" value="ECO:0007669"/>
    <property type="project" value="TreeGrafter"/>
</dbReference>
<evidence type="ECO:0000256" key="10">
    <source>
        <dbReference type="PROSITE-ProRule" id="PRU00175"/>
    </source>
</evidence>
<dbReference type="Pfam" id="PF23356">
    <property type="entry name" value="TPR_PEP5_VPS11"/>
    <property type="match status" value="2"/>
</dbReference>